<accession>A0A2K3LTJ7</accession>
<evidence type="ECO:0000313" key="1">
    <source>
        <dbReference type="EMBL" id="PNX81864.1"/>
    </source>
</evidence>
<dbReference type="Proteomes" id="UP000236291">
    <property type="component" value="Unassembled WGS sequence"/>
</dbReference>
<protein>
    <submittedName>
        <fullName evidence="1">Uncharacterized protein</fullName>
    </submittedName>
</protein>
<dbReference type="AlphaFoldDB" id="A0A2K3LTJ7"/>
<dbReference type="EMBL" id="ASHM01040752">
    <property type="protein sequence ID" value="PNX81864.1"/>
    <property type="molecule type" value="Genomic_DNA"/>
</dbReference>
<reference evidence="1 2" key="1">
    <citation type="journal article" date="2014" name="Am. J. Bot.">
        <title>Genome assembly and annotation for red clover (Trifolium pratense; Fabaceae).</title>
        <authorList>
            <person name="Istvanek J."/>
            <person name="Jaros M."/>
            <person name="Krenek A."/>
            <person name="Repkova J."/>
        </authorList>
    </citation>
    <scope>NUCLEOTIDE SEQUENCE [LARGE SCALE GENOMIC DNA]</scope>
    <source>
        <strain evidence="2">cv. Tatra</strain>
        <tissue evidence="1">Young leaves</tissue>
    </source>
</reference>
<reference evidence="1 2" key="2">
    <citation type="journal article" date="2017" name="Front. Plant Sci.">
        <title>Gene Classification and Mining of Molecular Markers Useful in Red Clover (Trifolium pratense) Breeding.</title>
        <authorList>
            <person name="Istvanek J."/>
            <person name="Dluhosova J."/>
            <person name="Dluhos P."/>
            <person name="Patkova L."/>
            <person name="Nedelnik J."/>
            <person name="Repkova J."/>
        </authorList>
    </citation>
    <scope>NUCLEOTIDE SEQUENCE [LARGE SCALE GENOMIC DNA]</scope>
    <source>
        <strain evidence="2">cv. Tatra</strain>
        <tissue evidence="1">Young leaves</tissue>
    </source>
</reference>
<gene>
    <name evidence="1" type="ORF">L195_g037889</name>
</gene>
<proteinExistence type="predicted"/>
<feature type="non-terminal residue" evidence="1">
    <location>
        <position position="1"/>
    </location>
</feature>
<sequence>RCNIHAETTLHCLRDCDFVQTIWKSIGCSEQIFIQGDDSYEWLWYGLRWRARNALCLDSELVPQFSLKMRIMYYAPLLKNCRFNEQETTLPKLVRWNALGGTSMILNVDGSSIGNPRIFGFRGLIRNANGAWVHGFFGNPGVKNILHAELMEI</sequence>
<name>A0A2K3LTJ7_TRIPR</name>
<dbReference type="CDD" id="cd06222">
    <property type="entry name" value="RNase_H_like"/>
    <property type="match status" value="1"/>
</dbReference>
<dbReference type="InterPro" id="IPR044730">
    <property type="entry name" value="RNase_H-like_dom_plant"/>
</dbReference>
<evidence type="ECO:0000313" key="2">
    <source>
        <dbReference type="Proteomes" id="UP000236291"/>
    </source>
</evidence>
<organism evidence="1 2">
    <name type="scientific">Trifolium pratense</name>
    <name type="common">Red clover</name>
    <dbReference type="NCBI Taxonomy" id="57577"/>
    <lineage>
        <taxon>Eukaryota</taxon>
        <taxon>Viridiplantae</taxon>
        <taxon>Streptophyta</taxon>
        <taxon>Embryophyta</taxon>
        <taxon>Tracheophyta</taxon>
        <taxon>Spermatophyta</taxon>
        <taxon>Magnoliopsida</taxon>
        <taxon>eudicotyledons</taxon>
        <taxon>Gunneridae</taxon>
        <taxon>Pentapetalae</taxon>
        <taxon>rosids</taxon>
        <taxon>fabids</taxon>
        <taxon>Fabales</taxon>
        <taxon>Fabaceae</taxon>
        <taxon>Papilionoideae</taxon>
        <taxon>50 kb inversion clade</taxon>
        <taxon>NPAAA clade</taxon>
        <taxon>Hologalegina</taxon>
        <taxon>IRL clade</taxon>
        <taxon>Trifolieae</taxon>
        <taxon>Trifolium</taxon>
    </lineage>
</organism>
<comment type="caution">
    <text evidence="1">The sequence shown here is derived from an EMBL/GenBank/DDBJ whole genome shotgun (WGS) entry which is preliminary data.</text>
</comment>